<gene>
    <name evidence="2" type="ORF">C2E21_8194</name>
</gene>
<accession>A0A2P6TFB5</accession>
<dbReference type="AlphaFoldDB" id="A0A2P6TFB5"/>
<organism evidence="2 3">
    <name type="scientific">Chlorella sorokiniana</name>
    <name type="common">Freshwater green alga</name>
    <dbReference type="NCBI Taxonomy" id="3076"/>
    <lineage>
        <taxon>Eukaryota</taxon>
        <taxon>Viridiplantae</taxon>
        <taxon>Chlorophyta</taxon>
        <taxon>core chlorophytes</taxon>
        <taxon>Trebouxiophyceae</taxon>
        <taxon>Chlorellales</taxon>
        <taxon>Chlorellaceae</taxon>
        <taxon>Chlorella clade</taxon>
        <taxon>Chlorella</taxon>
    </lineage>
</organism>
<feature type="region of interest" description="Disordered" evidence="1">
    <location>
        <begin position="1"/>
        <end position="21"/>
    </location>
</feature>
<keyword evidence="3" id="KW-1185">Reference proteome</keyword>
<evidence type="ECO:0000313" key="2">
    <source>
        <dbReference type="EMBL" id="PRW32664.1"/>
    </source>
</evidence>
<name>A0A2P6TFB5_CHLSO</name>
<sequence>MAAETAASSGGGGGSSPAASPLQAGLQSGVRGMFLGLVLGTIWGVWEEKKFVLRNCLKEYHLRECPTRLFSIMRRSVTTAPVVATFLGVNASLRCWWHNRQVAAGEAVPAAPLAAPLQGGQQQQAQQQQTQQQQQQAQQQQPGFDVLHPVMAGAAGTAAGAVRSLGTAIRPVMRSRPAVRAAPRARLAVTAAAAATSAAPAAAASTARQHSNLVPFVRPGSASQNPMVILDDQVPETFVAPPPTGRRTAPLMVAAAPVSYGACTGDAWRAPAIYINVNENVSDCFGGLEPAECHEVCYLHLGNTISALDAAATSLSPPTAARTLRHLAAEAPALALIAPGGTSGLAALPACQLPELFQRAAACAAELTAAGAPTAAIDTALAAVQLLSSLRFGSAAAVQPYAAAVCALKATLAAAASSPAASISERHVLCLLSACARADSHLWLTPWICQRWTAATEARLTAGWSSGEAAVQFFECWCALVARRRLHFAPAKFQAAAEAAVGHEDLTTAQLSRLLAAEAALPADLTTTVNAWLAGWTAGVSSRRASSLVRAQAKAAAGTAARARRAAAHSAAAAVELALGAPAMAAFA</sequence>
<reference evidence="2 3" key="1">
    <citation type="journal article" date="2018" name="Plant J.">
        <title>Genome sequences of Chlorella sorokiniana UTEX 1602 and Micractinium conductrix SAG 241.80: implications to maltose excretion by a green alga.</title>
        <authorList>
            <person name="Arriola M.B."/>
            <person name="Velmurugan N."/>
            <person name="Zhang Y."/>
            <person name="Plunkett M.H."/>
            <person name="Hondzo H."/>
            <person name="Barney B.M."/>
        </authorList>
    </citation>
    <scope>NUCLEOTIDE SEQUENCE [LARGE SCALE GENOMIC DNA]</scope>
    <source>
        <strain evidence="3">UTEX 1602</strain>
    </source>
</reference>
<feature type="region of interest" description="Disordered" evidence="1">
    <location>
        <begin position="115"/>
        <end position="142"/>
    </location>
</feature>
<dbReference type="EMBL" id="LHPG02000019">
    <property type="protein sequence ID" value="PRW32664.1"/>
    <property type="molecule type" value="Genomic_DNA"/>
</dbReference>
<proteinExistence type="predicted"/>
<evidence type="ECO:0000313" key="3">
    <source>
        <dbReference type="Proteomes" id="UP000239899"/>
    </source>
</evidence>
<dbReference type="Proteomes" id="UP000239899">
    <property type="component" value="Unassembled WGS sequence"/>
</dbReference>
<evidence type="ECO:0000256" key="1">
    <source>
        <dbReference type="SAM" id="MobiDB-lite"/>
    </source>
</evidence>
<protein>
    <submittedName>
        <fullName evidence="2">Uncharacterized protein</fullName>
    </submittedName>
</protein>
<comment type="caution">
    <text evidence="2">The sequence shown here is derived from an EMBL/GenBank/DDBJ whole genome shotgun (WGS) entry which is preliminary data.</text>
</comment>
<dbReference type="OrthoDB" id="10652374at2759"/>